<dbReference type="Proteomes" id="UP000440224">
    <property type="component" value="Unassembled WGS sequence"/>
</dbReference>
<reference evidence="5 6" key="1">
    <citation type="submission" date="2019-10" db="EMBL/GenBank/DDBJ databases">
        <title>A soil myxobacterium in the family Polyangiaceae.</title>
        <authorList>
            <person name="Li Y."/>
            <person name="Wang J."/>
        </authorList>
    </citation>
    <scope>NUCLEOTIDE SEQUENCE [LARGE SCALE GENOMIC DNA]</scope>
    <source>
        <strain evidence="5 6">DSM 14734</strain>
    </source>
</reference>
<evidence type="ECO:0000259" key="2">
    <source>
        <dbReference type="PROSITE" id="PS50112"/>
    </source>
</evidence>
<feature type="domain" description="PAC" evidence="3">
    <location>
        <begin position="386"/>
        <end position="436"/>
    </location>
</feature>
<keyword evidence="6" id="KW-1185">Reference proteome</keyword>
<dbReference type="InterPro" id="IPR000014">
    <property type="entry name" value="PAS"/>
</dbReference>
<evidence type="ECO:0000256" key="1">
    <source>
        <dbReference type="ARBA" id="ARBA00022553"/>
    </source>
</evidence>
<feature type="domain" description="PAS" evidence="2">
    <location>
        <begin position="313"/>
        <end position="382"/>
    </location>
</feature>
<name>A0A6N7PPS1_9BACT</name>
<evidence type="ECO:0000313" key="5">
    <source>
        <dbReference type="EMBL" id="MRG93627.1"/>
    </source>
</evidence>
<dbReference type="OrthoDB" id="6231at2"/>
<organism evidence="5 6">
    <name type="scientific">Polyangium spumosum</name>
    <dbReference type="NCBI Taxonomy" id="889282"/>
    <lineage>
        <taxon>Bacteria</taxon>
        <taxon>Pseudomonadati</taxon>
        <taxon>Myxococcota</taxon>
        <taxon>Polyangia</taxon>
        <taxon>Polyangiales</taxon>
        <taxon>Polyangiaceae</taxon>
        <taxon>Polyangium</taxon>
    </lineage>
</organism>
<dbReference type="InterPro" id="IPR000700">
    <property type="entry name" value="PAS-assoc_C"/>
</dbReference>
<dbReference type="PROSITE" id="PS50112">
    <property type="entry name" value="PAS"/>
    <property type="match status" value="2"/>
</dbReference>
<dbReference type="EMBL" id="WJIE01000004">
    <property type="protein sequence ID" value="MRG93627.1"/>
    <property type="molecule type" value="Genomic_DNA"/>
</dbReference>
<evidence type="ECO:0000313" key="6">
    <source>
        <dbReference type="Proteomes" id="UP000440224"/>
    </source>
</evidence>
<dbReference type="SMART" id="SM00091">
    <property type="entry name" value="PAS"/>
    <property type="match status" value="2"/>
</dbReference>
<dbReference type="Pfam" id="PF13426">
    <property type="entry name" value="PAS_9"/>
    <property type="match status" value="2"/>
</dbReference>
<dbReference type="SMART" id="SM00086">
    <property type="entry name" value="PAC"/>
    <property type="match status" value="2"/>
</dbReference>
<protein>
    <submittedName>
        <fullName evidence="5">PAS domain S-box protein</fullName>
    </submittedName>
</protein>
<sequence>MAMSGRSSARGRFAHVARATRLGGALQGRIARRPSGVVEARVMDTSTRRAALLPERENLIETLLVEIPQASPFYANFPKTAQLAMAARLVDLFLEAQDEVRVDALRAFGAEVFTRRHEQGATLEHVLIGIHACRRAFARLALRVLPTEPAIEAIERAELACDELVRTASVVYEQRRDTERKAFAALERKFQLLYQRTPALMHSIDTEGRISAVSDRWLDVLGYTRDEVLGRRSSEFLTEESRKRALEVNIPRLRAEGHIDDVHYQFVRKDGELFDIRLSSVAVRDESGEIQQFLAVAQDVRAEMNATRALRESEERWRGLAELAPLPIAVHKGGVFLWVNEALAQFVGRPREEIVGTSVLGIVHPEDRELLVARLRESRESRVALPPLEERFIRADGATVYADVAARPVLFEGQEATQIAVVDVTARKYAEEARRQNEAQARLIEAQEETLRALSTPLIPIGEGILVSPLIGRITDERAAGILETLAAGVVAQGARVAILDVTGVPEADALVAESLVRVARAIRLLGAEVVITGIQPSIARTLVDLGADLGGLATRATLRDGITYAMRGSSRRRA</sequence>
<accession>A0A6N7PPS1</accession>
<dbReference type="PANTHER" id="PTHR33745:SF3">
    <property type="entry name" value="RSBT CO-ANTAGONIST PROTEIN RSBRC"/>
    <property type="match status" value="1"/>
</dbReference>
<dbReference type="PROSITE" id="PS50801">
    <property type="entry name" value="STAS"/>
    <property type="match status" value="1"/>
</dbReference>
<proteinExistence type="predicted"/>
<dbReference type="Gene3D" id="3.30.450.20">
    <property type="entry name" value="PAS domain"/>
    <property type="match status" value="2"/>
</dbReference>
<dbReference type="NCBIfam" id="TIGR00229">
    <property type="entry name" value="sensory_box"/>
    <property type="match status" value="2"/>
</dbReference>
<keyword evidence="1" id="KW-0597">Phosphoprotein</keyword>
<dbReference type="Pfam" id="PF01740">
    <property type="entry name" value="STAS"/>
    <property type="match status" value="1"/>
</dbReference>
<dbReference type="AlphaFoldDB" id="A0A6N7PPS1"/>
<evidence type="ECO:0000259" key="4">
    <source>
        <dbReference type="PROSITE" id="PS50801"/>
    </source>
</evidence>
<dbReference type="SUPFAM" id="SSF55785">
    <property type="entry name" value="PYP-like sensor domain (PAS domain)"/>
    <property type="match status" value="2"/>
</dbReference>
<evidence type="ECO:0000259" key="3">
    <source>
        <dbReference type="PROSITE" id="PS50113"/>
    </source>
</evidence>
<dbReference type="CDD" id="cd07041">
    <property type="entry name" value="STAS_RsbR_RsbS_like"/>
    <property type="match status" value="1"/>
</dbReference>
<feature type="domain" description="STAS" evidence="4">
    <location>
        <begin position="455"/>
        <end position="566"/>
    </location>
</feature>
<feature type="domain" description="PAS" evidence="2">
    <location>
        <begin position="186"/>
        <end position="257"/>
    </location>
</feature>
<dbReference type="InterPro" id="IPR001610">
    <property type="entry name" value="PAC"/>
</dbReference>
<dbReference type="PROSITE" id="PS50113">
    <property type="entry name" value="PAC"/>
    <property type="match status" value="2"/>
</dbReference>
<dbReference type="SUPFAM" id="SSF52091">
    <property type="entry name" value="SpoIIaa-like"/>
    <property type="match status" value="1"/>
</dbReference>
<dbReference type="PANTHER" id="PTHR33745">
    <property type="entry name" value="RSBT ANTAGONIST PROTEIN RSBS-RELATED"/>
    <property type="match status" value="1"/>
</dbReference>
<dbReference type="Gene3D" id="3.30.750.24">
    <property type="entry name" value="STAS domain"/>
    <property type="match status" value="1"/>
</dbReference>
<dbReference type="InterPro" id="IPR002645">
    <property type="entry name" value="STAS_dom"/>
</dbReference>
<dbReference type="CDD" id="cd00130">
    <property type="entry name" value="PAS"/>
    <property type="match status" value="2"/>
</dbReference>
<dbReference type="InterPro" id="IPR035965">
    <property type="entry name" value="PAS-like_dom_sf"/>
</dbReference>
<feature type="domain" description="PAC" evidence="3">
    <location>
        <begin position="260"/>
        <end position="312"/>
    </location>
</feature>
<comment type="caution">
    <text evidence="5">The sequence shown here is derived from an EMBL/GenBank/DDBJ whole genome shotgun (WGS) entry which is preliminary data.</text>
</comment>
<dbReference type="InterPro" id="IPR051932">
    <property type="entry name" value="Bact_StressResp_Reg"/>
</dbReference>
<dbReference type="InterPro" id="IPR036513">
    <property type="entry name" value="STAS_dom_sf"/>
</dbReference>
<gene>
    <name evidence="5" type="ORF">GF068_17170</name>
</gene>